<keyword evidence="2" id="KW-1185">Reference proteome</keyword>
<dbReference type="EMBL" id="VUJU01001732">
    <property type="protein sequence ID" value="KAF0764048.1"/>
    <property type="molecule type" value="Genomic_DNA"/>
</dbReference>
<reference evidence="1 2" key="1">
    <citation type="submission" date="2019-08" db="EMBL/GenBank/DDBJ databases">
        <title>Whole genome of Aphis craccivora.</title>
        <authorList>
            <person name="Voronova N.V."/>
            <person name="Shulinski R.S."/>
            <person name="Bandarenka Y.V."/>
            <person name="Zhorov D.G."/>
            <person name="Warner D."/>
        </authorList>
    </citation>
    <scope>NUCLEOTIDE SEQUENCE [LARGE SCALE GENOMIC DNA]</scope>
    <source>
        <strain evidence="1">180601</strain>
        <tissue evidence="1">Whole Body</tissue>
    </source>
</reference>
<proteinExistence type="predicted"/>
<protein>
    <submittedName>
        <fullName evidence="1">YqaJ domain-containing protein</fullName>
    </submittedName>
</protein>
<dbReference type="Proteomes" id="UP000478052">
    <property type="component" value="Unassembled WGS sequence"/>
</dbReference>
<sequence length="87" mass="9915">MSDNILDQIIKKNTKKSPGIVGKRFLKARENGLVGDTALFEIKFPLSTKYTIDIQVALDNNKIPYITIADGKMKLKKDSSYYYQVQE</sequence>
<evidence type="ECO:0000313" key="2">
    <source>
        <dbReference type="Proteomes" id="UP000478052"/>
    </source>
</evidence>
<name>A0A6G0Z188_APHCR</name>
<organism evidence="1 2">
    <name type="scientific">Aphis craccivora</name>
    <name type="common">Cowpea aphid</name>
    <dbReference type="NCBI Taxonomy" id="307492"/>
    <lineage>
        <taxon>Eukaryota</taxon>
        <taxon>Metazoa</taxon>
        <taxon>Ecdysozoa</taxon>
        <taxon>Arthropoda</taxon>
        <taxon>Hexapoda</taxon>
        <taxon>Insecta</taxon>
        <taxon>Pterygota</taxon>
        <taxon>Neoptera</taxon>
        <taxon>Paraneoptera</taxon>
        <taxon>Hemiptera</taxon>
        <taxon>Sternorrhyncha</taxon>
        <taxon>Aphidomorpha</taxon>
        <taxon>Aphidoidea</taxon>
        <taxon>Aphididae</taxon>
        <taxon>Aphidini</taxon>
        <taxon>Aphis</taxon>
        <taxon>Aphis</taxon>
    </lineage>
</organism>
<accession>A0A6G0Z188</accession>
<gene>
    <name evidence="1" type="ORF">FWK35_00019898</name>
</gene>
<comment type="caution">
    <text evidence="1">The sequence shown here is derived from an EMBL/GenBank/DDBJ whole genome shotgun (WGS) entry which is preliminary data.</text>
</comment>
<feature type="non-terminal residue" evidence="1">
    <location>
        <position position="87"/>
    </location>
</feature>
<evidence type="ECO:0000313" key="1">
    <source>
        <dbReference type="EMBL" id="KAF0764048.1"/>
    </source>
</evidence>
<dbReference type="AlphaFoldDB" id="A0A6G0Z188"/>